<protein>
    <submittedName>
        <fullName evidence="2">Uncharacterized protein</fullName>
    </submittedName>
</protein>
<organism evidence="2 3">
    <name type="scientific">Austropuccinia psidii MF-1</name>
    <dbReference type="NCBI Taxonomy" id="1389203"/>
    <lineage>
        <taxon>Eukaryota</taxon>
        <taxon>Fungi</taxon>
        <taxon>Dikarya</taxon>
        <taxon>Basidiomycota</taxon>
        <taxon>Pucciniomycotina</taxon>
        <taxon>Pucciniomycetes</taxon>
        <taxon>Pucciniales</taxon>
        <taxon>Sphaerophragmiaceae</taxon>
        <taxon>Austropuccinia</taxon>
    </lineage>
</organism>
<comment type="caution">
    <text evidence="2">The sequence shown here is derived from an EMBL/GenBank/DDBJ whole genome shotgun (WGS) entry which is preliminary data.</text>
</comment>
<feature type="region of interest" description="Disordered" evidence="1">
    <location>
        <begin position="1"/>
        <end position="59"/>
    </location>
</feature>
<evidence type="ECO:0000256" key="1">
    <source>
        <dbReference type="SAM" id="MobiDB-lite"/>
    </source>
</evidence>
<dbReference type="EMBL" id="AVOT02088115">
    <property type="protein sequence ID" value="MBW0571409.1"/>
    <property type="molecule type" value="Genomic_DNA"/>
</dbReference>
<keyword evidence="3" id="KW-1185">Reference proteome</keyword>
<sequence length="114" mass="13040">MEKKNMILLTAEWRKNNPPPSKQVPKTSQVASSSNSNMESSHKIRTRAKERHQPQTLTARVTESQRFGRMPWRCIPDCQTNDGSKEKGGSHIKISEMKSDIFDAIPELYEAKKL</sequence>
<evidence type="ECO:0000313" key="3">
    <source>
        <dbReference type="Proteomes" id="UP000765509"/>
    </source>
</evidence>
<evidence type="ECO:0000313" key="2">
    <source>
        <dbReference type="EMBL" id="MBW0571409.1"/>
    </source>
</evidence>
<dbReference type="Proteomes" id="UP000765509">
    <property type="component" value="Unassembled WGS sequence"/>
</dbReference>
<accession>A0A9Q3JZI9</accession>
<proteinExistence type="predicted"/>
<gene>
    <name evidence="2" type="ORF">O181_111124</name>
</gene>
<name>A0A9Q3JZI9_9BASI</name>
<dbReference type="AlphaFoldDB" id="A0A9Q3JZI9"/>
<reference evidence="2" key="1">
    <citation type="submission" date="2021-03" db="EMBL/GenBank/DDBJ databases">
        <title>Draft genome sequence of rust myrtle Austropuccinia psidii MF-1, a brazilian biotype.</title>
        <authorList>
            <person name="Quecine M.C."/>
            <person name="Pachon D.M.R."/>
            <person name="Bonatelli M.L."/>
            <person name="Correr F.H."/>
            <person name="Franceschini L.M."/>
            <person name="Leite T.F."/>
            <person name="Margarido G.R.A."/>
            <person name="Almeida C.A."/>
            <person name="Ferrarezi J.A."/>
            <person name="Labate C.A."/>
        </authorList>
    </citation>
    <scope>NUCLEOTIDE SEQUENCE</scope>
    <source>
        <strain evidence="2">MF-1</strain>
    </source>
</reference>